<evidence type="ECO:0000313" key="2">
    <source>
        <dbReference type="Proteomes" id="UP000054217"/>
    </source>
</evidence>
<dbReference type="Proteomes" id="UP000054217">
    <property type="component" value="Unassembled WGS sequence"/>
</dbReference>
<dbReference type="InParanoid" id="A0A0C3NDD4"/>
<dbReference type="OrthoDB" id="2655370at2759"/>
<dbReference type="AlphaFoldDB" id="A0A0C3NDD4"/>
<gene>
    <name evidence="1" type="ORF">M404DRAFT_1008842</name>
</gene>
<protein>
    <submittedName>
        <fullName evidence="1">Uncharacterized protein</fullName>
    </submittedName>
</protein>
<dbReference type="HOGENOM" id="CLU_141770_1_0_1"/>
<evidence type="ECO:0000313" key="1">
    <source>
        <dbReference type="EMBL" id="KIN93593.1"/>
    </source>
</evidence>
<reference evidence="1 2" key="1">
    <citation type="submission" date="2014-04" db="EMBL/GenBank/DDBJ databases">
        <authorList>
            <consortium name="DOE Joint Genome Institute"/>
            <person name="Kuo A."/>
            <person name="Kohler A."/>
            <person name="Costa M.D."/>
            <person name="Nagy L.G."/>
            <person name="Floudas D."/>
            <person name="Copeland A."/>
            <person name="Barry K.W."/>
            <person name="Cichocki N."/>
            <person name="Veneault-Fourrey C."/>
            <person name="LaButti K."/>
            <person name="Lindquist E.A."/>
            <person name="Lipzen A."/>
            <person name="Lundell T."/>
            <person name="Morin E."/>
            <person name="Murat C."/>
            <person name="Sun H."/>
            <person name="Tunlid A."/>
            <person name="Henrissat B."/>
            <person name="Grigoriev I.V."/>
            <person name="Hibbett D.S."/>
            <person name="Martin F."/>
            <person name="Nordberg H.P."/>
            <person name="Cantor M.N."/>
            <person name="Hua S.X."/>
        </authorList>
    </citation>
    <scope>NUCLEOTIDE SEQUENCE [LARGE SCALE GENOMIC DNA]</scope>
    <source>
        <strain evidence="1 2">Marx 270</strain>
    </source>
</reference>
<sequence length="123" mass="14188">MDNGRLPEHHIGSIANSTSHTIQEAFTVDVQTNQYSSCPKTLCLYTDPQGCECLEPINCGTAPDHFKNKHGIRNMGREVELICVWQNCGCRVIRHNYIRHIREHHLQHDRVFAHTNQHVIHLN</sequence>
<accession>A0A0C3NDD4</accession>
<reference evidence="2" key="2">
    <citation type="submission" date="2015-01" db="EMBL/GenBank/DDBJ databases">
        <title>Evolutionary Origins and Diversification of the Mycorrhizal Mutualists.</title>
        <authorList>
            <consortium name="DOE Joint Genome Institute"/>
            <consortium name="Mycorrhizal Genomics Consortium"/>
            <person name="Kohler A."/>
            <person name="Kuo A."/>
            <person name="Nagy L.G."/>
            <person name="Floudas D."/>
            <person name="Copeland A."/>
            <person name="Barry K.W."/>
            <person name="Cichocki N."/>
            <person name="Veneault-Fourrey C."/>
            <person name="LaButti K."/>
            <person name="Lindquist E.A."/>
            <person name="Lipzen A."/>
            <person name="Lundell T."/>
            <person name="Morin E."/>
            <person name="Murat C."/>
            <person name="Riley R."/>
            <person name="Ohm R."/>
            <person name="Sun H."/>
            <person name="Tunlid A."/>
            <person name="Henrissat B."/>
            <person name="Grigoriev I.V."/>
            <person name="Hibbett D.S."/>
            <person name="Martin F."/>
        </authorList>
    </citation>
    <scope>NUCLEOTIDE SEQUENCE [LARGE SCALE GENOMIC DNA]</scope>
    <source>
        <strain evidence="2">Marx 270</strain>
    </source>
</reference>
<proteinExistence type="predicted"/>
<keyword evidence="2" id="KW-1185">Reference proteome</keyword>
<organism evidence="1 2">
    <name type="scientific">Pisolithus tinctorius Marx 270</name>
    <dbReference type="NCBI Taxonomy" id="870435"/>
    <lineage>
        <taxon>Eukaryota</taxon>
        <taxon>Fungi</taxon>
        <taxon>Dikarya</taxon>
        <taxon>Basidiomycota</taxon>
        <taxon>Agaricomycotina</taxon>
        <taxon>Agaricomycetes</taxon>
        <taxon>Agaricomycetidae</taxon>
        <taxon>Boletales</taxon>
        <taxon>Sclerodermatineae</taxon>
        <taxon>Pisolithaceae</taxon>
        <taxon>Pisolithus</taxon>
    </lineage>
</organism>
<dbReference type="EMBL" id="KN832152">
    <property type="protein sequence ID" value="KIN93593.1"/>
    <property type="molecule type" value="Genomic_DNA"/>
</dbReference>
<name>A0A0C3NDD4_PISTI</name>